<accession>U6GLR4</accession>
<dbReference type="GeneID" id="25268469"/>
<keyword evidence="3" id="KW-1185">Reference proteome</keyword>
<dbReference type="EMBL" id="HG671520">
    <property type="protein sequence ID" value="CDI81166.1"/>
    <property type="molecule type" value="Genomic_DNA"/>
</dbReference>
<proteinExistence type="predicted"/>
<name>U6GLR4_EIMAC</name>
<dbReference type="RefSeq" id="XP_013249041.1">
    <property type="nucleotide sequence ID" value="XM_013393587.1"/>
</dbReference>
<reference evidence="2" key="2">
    <citation type="submission" date="2013-10" db="EMBL/GenBank/DDBJ databases">
        <authorList>
            <person name="Aslett M."/>
        </authorList>
    </citation>
    <scope>NUCLEOTIDE SEQUENCE</scope>
    <source>
        <strain evidence="2">Houghton</strain>
    </source>
</reference>
<sequence length="435" mass="45969">MSGSSAGGSGSSPAPDPSIAESIQRAQAIAASLARSKGGLSTPPVPPAPVGPLPSTASSGFSHRPPSASASRGSHISPRGPSNFDYGGPHESGFSQGPAGRGSLHHVSPRGGSSHDQGGIHGAAERQAPHILPVPGRNEGSWNSVDAAAAIAAQQKQLMQQRARKAAVRAMATVCAAIPKPDLRDPDLLGADIKKTAVGQPGSSPDAWQQLQHVEVIASLRRRTGAGFVLRGSPLQQHQLQQQQALQGLYVRVVGEDQETLYRGAVAAWSCLSPPQYLPAPADAADDETFDCTTAMAGEDEEFLKDVCQRTGALIDIEQDQAPGYAHGGGERTGLRYAARACTQGAAEKALRLLRWRLVCIEEAWRQHNAHGFTRDASPTGHKGGWRESPYGLVSSAVQQEHLVLAQPLLPLLAFSLGPRSRRREHRIRAAEFRA</sequence>
<feature type="compositionally biased region" description="Pro residues" evidence="1">
    <location>
        <begin position="43"/>
        <end position="52"/>
    </location>
</feature>
<organism evidence="2 3">
    <name type="scientific">Eimeria acervulina</name>
    <name type="common">Coccidian parasite</name>
    <dbReference type="NCBI Taxonomy" id="5801"/>
    <lineage>
        <taxon>Eukaryota</taxon>
        <taxon>Sar</taxon>
        <taxon>Alveolata</taxon>
        <taxon>Apicomplexa</taxon>
        <taxon>Conoidasida</taxon>
        <taxon>Coccidia</taxon>
        <taxon>Eucoccidiorida</taxon>
        <taxon>Eimeriorina</taxon>
        <taxon>Eimeriidae</taxon>
        <taxon>Eimeria</taxon>
    </lineage>
</organism>
<dbReference type="VEuPathDB" id="ToxoDB:EAH_00003990"/>
<reference evidence="2" key="1">
    <citation type="submission" date="2013-10" db="EMBL/GenBank/DDBJ databases">
        <title>Genomic analysis of the causative agents of coccidiosis in chickens.</title>
        <authorList>
            <person name="Reid A.J."/>
            <person name="Blake D."/>
            <person name="Billington K."/>
            <person name="Browne H."/>
            <person name="Dunn M."/>
            <person name="Hung S."/>
            <person name="Kawahara F."/>
            <person name="Miranda-Saavedra D."/>
            <person name="Mourier T."/>
            <person name="Nagra H."/>
            <person name="Otto T.D."/>
            <person name="Rawlings N."/>
            <person name="Sanchez A."/>
            <person name="Sanders M."/>
            <person name="Subramaniam C."/>
            <person name="Tay Y."/>
            <person name="Dear P."/>
            <person name="Doerig C."/>
            <person name="Gruber A."/>
            <person name="Parkinson J."/>
            <person name="Shirley M."/>
            <person name="Wan K.L."/>
            <person name="Berriman M."/>
            <person name="Tomley F."/>
            <person name="Pain A."/>
        </authorList>
    </citation>
    <scope>NUCLEOTIDE SEQUENCE</scope>
    <source>
        <strain evidence="2">Houghton</strain>
    </source>
</reference>
<gene>
    <name evidence="2" type="ORF">EAH_00003990</name>
</gene>
<dbReference type="AlphaFoldDB" id="U6GLR4"/>
<dbReference type="OrthoDB" id="346550at2759"/>
<feature type="region of interest" description="Disordered" evidence="1">
    <location>
        <begin position="1"/>
        <end position="121"/>
    </location>
</feature>
<evidence type="ECO:0000256" key="1">
    <source>
        <dbReference type="SAM" id="MobiDB-lite"/>
    </source>
</evidence>
<feature type="compositionally biased region" description="Gly residues" evidence="1">
    <location>
        <begin position="1"/>
        <end position="10"/>
    </location>
</feature>
<dbReference type="Proteomes" id="UP000018050">
    <property type="component" value="Unassembled WGS sequence"/>
</dbReference>
<evidence type="ECO:0000313" key="3">
    <source>
        <dbReference type="Proteomes" id="UP000018050"/>
    </source>
</evidence>
<evidence type="ECO:0000313" key="2">
    <source>
        <dbReference type="EMBL" id="CDI81166.1"/>
    </source>
</evidence>
<dbReference type="OMA" id="IFACTED"/>
<protein>
    <submittedName>
        <fullName evidence="2">Uncharacterized protein</fullName>
    </submittedName>
</protein>